<comment type="subcellular location">
    <subcellularLocation>
        <location evidence="1">Secreted</location>
    </subcellularLocation>
</comment>
<dbReference type="EMBL" id="AYSV01000143">
    <property type="protein sequence ID" value="ETD66444.1"/>
    <property type="molecule type" value="Genomic_DNA"/>
</dbReference>
<dbReference type="InterPro" id="IPR006530">
    <property type="entry name" value="YD"/>
</dbReference>
<dbReference type="Proteomes" id="UP000018766">
    <property type="component" value="Unassembled WGS sequence"/>
</dbReference>
<evidence type="ECO:0000259" key="7">
    <source>
        <dbReference type="Pfam" id="PF20148"/>
    </source>
</evidence>
<evidence type="ECO:0000256" key="5">
    <source>
        <dbReference type="SAM" id="MobiDB-lite"/>
    </source>
</evidence>
<evidence type="ECO:0000256" key="2">
    <source>
        <dbReference type="ARBA" id="ARBA00005558"/>
    </source>
</evidence>
<evidence type="ECO:0000259" key="9">
    <source>
        <dbReference type="Pfam" id="PF25023"/>
    </source>
</evidence>
<dbReference type="InterPro" id="IPR054030">
    <property type="entry name" value="Gp5_Vgr_C"/>
</dbReference>
<dbReference type="Pfam" id="PF05954">
    <property type="entry name" value="Phage_GPD"/>
    <property type="match status" value="1"/>
</dbReference>
<dbReference type="Pfam" id="PF05593">
    <property type="entry name" value="RHS_repeat"/>
    <property type="match status" value="2"/>
</dbReference>
<accession>V8FQ67</accession>
<dbReference type="Pfam" id="PF04717">
    <property type="entry name" value="Phage_base_V"/>
    <property type="match status" value="1"/>
</dbReference>
<comment type="similarity">
    <text evidence="2">Belongs to the VgrG protein family.</text>
</comment>
<dbReference type="NCBIfam" id="TIGR01643">
    <property type="entry name" value="YD_repeat_2x"/>
    <property type="match status" value="6"/>
</dbReference>
<comment type="caution">
    <text evidence="10">The sequence shown here is derived from an EMBL/GenBank/DDBJ whole genome shotgun (WGS) entry which is preliminary data.</text>
</comment>
<evidence type="ECO:0000256" key="1">
    <source>
        <dbReference type="ARBA" id="ARBA00004613"/>
    </source>
</evidence>
<dbReference type="Pfam" id="PF25023">
    <property type="entry name" value="TEN_YD-shell"/>
    <property type="match status" value="1"/>
</dbReference>
<name>V8FQ67_9BURK</name>
<organism evidence="10 11">
    <name type="scientific">Pelistega indica</name>
    <dbReference type="NCBI Taxonomy" id="1414851"/>
    <lineage>
        <taxon>Bacteria</taxon>
        <taxon>Pseudomonadati</taxon>
        <taxon>Pseudomonadota</taxon>
        <taxon>Betaproteobacteria</taxon>
        <taxon>Burkholderiales</taxon>
        <taxon>Alcaligenaceae</taxon>
        <taxon>Pelistega</taxon>
    </lineage>
</organism>
<proteinExistence type="inferred from homology"/>
<feature type="domain" description="Gp5/Type VI secretion system Vgr C-terminal trimerisation" evidence="8">
    <location>
        <begin position="466"/>
        <end position="569"/>
    </location>
</feature>
<feature type="domain" description="DUF6531" evidence="7">
    <location>
        <begin position="832"/>
        <end position="906"/>
    </location>
</feature>
<dbReference type="InterPro" id="IPR045351">
    <property type="entry name" value="DUF6531"/>
</dbReference>
<dbReference type="Gene3D" id="2.30.110.50">
    <property type="match status" value="1"/>
</dbReference>
<dbReference type="NCBIfam" id="TIGR01646">
    <property type="entry name" value="vgr_GE"/>
    <property type="match status" value="1"/>
</dbReference>
<dbReference type="InterPro" id="IPR031325">
    <property type="entry name" value="RHS_repeat"/>
</dbReference>
<dbReference type="GO" id="GO:0005576">
    <property type="term" value="C:extracellular region"/>
    <property type="evidence" value="ECO:0007669"/>
    <property type="project" value="UniProtKB-SubCell"/>
</dbReference>
<dbReference type="NCBIfam" id="TIGR03361">
    <property type="entry name" value="VI_Rhs_Vgr"/>
    <property type="match status" value="1"/>
</dbReference>
<protein>
    <submittedName>
        <fullName evidence="10">Type IV secretion protein Rhs</fullName>
    </submittedName>
</protein>
<dbReference type="SUPFAM" id="SSF69349">
    <property type="entry name" value="Phage fibre proteins"/>
    <property type="match status" value="1"/>
</dbReference>
<dbReference type="InterPro" id="IPR050708">
    <property type="entry name" value="T6SS_VgrG/RHS"/>
</dbReference>
<dbReference type="Gene3D" id="2.180.10.10">
    <property type="entry name" value="RHS repeat-associated core"/>
    <property type="match status" value="3"/>
</dbReference>
<feature type="compositionally biased region" description="Basic and acidic residues" evidence="5">
    <location>
        <begin position="811"/>
        <end position="820"/>
    </location>
</feature>
<evidence type="ECO:0000256" key="3">
    <source>
        <dbReference type="ARBA" id="ARBA00022525"/>
    </source>
</evidence>
<dbReference type="Pfam" id="PF22178">
    <property type="entry name" value="Gp5_trimer_C"/>
    <property type="match status" value="1"/>
</dbReference>
<feature type="domain" description="Teneurin-like YD-shell" evidence="9">
    <location>
        <begin position="1250"/>
        <end position="1380"/>
    </location>
</feature>
<feature type="compositionally biased region" description="Gly residues" evidence="5">
    <location>
        <begin position="778"/>
        <end position="798"/>
    </location>
</feature>
<gene>
    <name evidence="10" type="ORF">V757_12665</name>
</gene>
<dbReference type="Gene3D" id="3.55.50.10">
    <property type="entry name" value="Baseplate protein-like domains"/>
    <property type="match status" value="1"/>
</dbReference>
<evidence type="ECO:0000313" key="10">
    <source>
        <dbReference type="EMBL" id="ETD66444.1"/>
    </source>
</evidence>
<dbReference type="InterPro" id="IPR017847">
    <property type="entry name" value="T6SS_RhsGE_Vgr_subset"/>
</dbReference>
<dbReference type="InterPro" id="IPR037026">
    <property type="entry name" value="Vgr_OB-fold_dom_sf"/>
</dbReference>
<feature type="region of interest" description="Disordered" evidence="5">
    <location>
        <begin position="778"/>
        <end position="820"/>
    </location>
</feature>
<dbReference type="Gene3D" id="4.10.220.110">
    <property type="match status" value="1"/>
</dbReference>
<dbReference type="InterPro" id="IPR006533">
    <property type="entry name" value="T6SS_Vgr_RhsGE"/>
</dbReference>
<dbReference type="SUPFAM" id="SSF69255">
    <property type="entry name" value="gp5 N-terminal domain-like"/>
    <property type="match status" value="1"/>
</dbReference>
<keyword evidence="3" id="KW-0964">Secreted</keyword>
<dbReference type="Pfam" id="PF20148">
    <property type="entry name" value="DUF6531"/>
    <property type="match status" value="1"/>
</dbReference>
<reference evidence="10 11" key="1">
    <citation type="submission" date="2013-11" db="EMBL/GenBank/DDBJ databases">
        <title>Genomic analysis of Pelistega sp. HM-7.</title>
        <authorList>
            <person name="Kumbhare S.V."/>
            <person name="Shetty S.A."/>
            <person name="Sharma O."/>
            <person name="Dhotre D.P."/>
        </authorList>
    </citation>
    <scope>NUCLEOTIDE SEQUENCE [LARGE SCALE GENOMIC DNA]</scope>
    <source>
        <strain evidence="10 11">HM-7</strain>
    </source>
</reference>
<dbReference type="PANTHER" id="PTHR32305:SF15">
    <property type="entry name" value="PROTEIN RHSA-RELATED"/>
    <property type="match status" value="1"/>
</dbReference>
<keyword evidence="11" id="KW-1185">Reference proteome</keyword>
<dbReference type="InterPro" id="IPR056823">
    <property type="entry name" value="TEN-like_YD-shell"/>
</dbReference>
<evidence type="ECO:0000313" key="11">
    <source>
        <dbReference type="Proteomes" id="UP000018766"/>
    </source>
</evidence>
<dbReference type="OrthoDB" id="5445630at2"/>
<evidence type="ECO:0000256" key="4">
    <source>
        <dbReference type="ARBA" id="ARBA00022737"/>
    </source>
</evidence>
<keyword evidence="4" id="KW-0677">Repeat</keyword>
<dbReference type="SUPFAM" id="SSF69279">
    <property type="entry name" value="Phage tail proteins"/>
    <property type="match status" value="2"/>
</dbReference>
<feature type="domain" description="Gp5/Type VI secretion system Vgr protein OB-fold" evidence="6">
    <location>
        <begin position="381"/>
        <end position="449"/>
    </location>
</feature>
<evidence type="ECO:0000259" key="8">
    <source>
        <dbReference type="Pfam" id="PF22178"/>
    </source>
</evidence>
<dbReference type="SUPFAM" id="SSF69304">
    <property type="entry name" value="Tricorn protease N-terminal domain"/>
    <property type="match status" value="1"/>
</dbReference>
<dbReference type="InterPro" id="IPR006531">
    <property type="entry name" value="Gp5/Vgr_OB"/>
</dbReference>
<evidence type="ECO:0000259" key="6">
    <source>
        <dbReference type="Pfam" id="PF04717"/>
    </source>
</evidence>
<dbReference type="Gene3D" id="2.40.50.230">
    <property type="entry name" value="Gp5 N-terminal domain"/>
    <property type="match status" value="1"/>
</dbReference>
<dbReference type="RefSeq" id="WP_023953469.1">
    <property type="nucleotide sequence ID" value="NZ_AYSV01000143.1"/>
</dbReference>
<sequence>MNRIANIKTVLGQQLAFLSLQGHEKLSDSYDYQVTVVAERLPIKPESLLGTVASIALENNHQSRYFNGVITKVELVNEKFHQEKKHYIYKLTLRPELWYLTQVNNSRIFQEKSALDIVKEVLAEHHIKFEDKTLESYRTWVYCVQYEETDFDFISRLMEHEGIYYWFKHTADDHTLVLTDHKNSHPALAVNAQAQFVEENGVATPTEQHIFEWNSVEELTPSSYSTQDYNFENPRDDMRGMVTKAEQHTFGVDLEIYEPFGGYASYAESKHYAQVHLEALQALQHHAIAKTRLRDLAPGYTFTLKGFPITAENSKYLVIQATYDIRVQSYVTDEQTSLVEIKTLQIPATVQYRAPRVHKEPKMSGPQTAQVVGPEGEEIYTDKYGRIKIQFHWDREGKKNEESSCWVRVSTPWAGDGFGGVQIPRIGEEVVVDFVDGQPDRPVVIGRVYNDLNMPPVNLPDEATKSGFFTKSRYGDTSQSNHLMFEDRPGQEMLSLQAEKDLNTKVKNNQTQKIVGNTVSAISGFRSHTAHSTSDTELASGRENTYASDHQRSVQTQLTEEIGGNLEENYLDGVDETITGSLTSSVAGVATHTVKGLHINTDASDDEEVTGTVNETIGGQEVSQIQTGASLKTGDIDFKAQTYDVVSDQSETTVDTTDYSIKPAAGAYFDAKDKIEHKAPTLLTMSLLDTTVSASSDKTVNVGISLAALKDSMAADVLSKNVCSIGVHANSTNAQLTTMGATGLNFQMLGAEDKSGLADLKFTGLSLETGFQQWITGLGKGKNGKGGGKKNNGDGSGDGNPNNQNGNGQGRDPDSKPNECKECQGLARGGGSIGYALGDEQFEHTDFSLGDAIPITWERRYVSNSYKFDTAGVLSPLGPRWLTEYTRYIYRDGNHFVYIDKLGRLVESRDNLALNEVWYDRKEELYWEIVAEGHIEIRYKNHTVEHYEAMGGVYRLTSIRDANGNKIVLAYDKTGQLDTLSSPLYQLQFVYDQDYRIVQISYQGLTPESDTPQTIIVAQYRYDTQGDLVQATDQFGSSNHYQYEQHLITRYTDKTNRGVSLRWDTTGTVPRCIYEVLDDGTMAYSLRYDRENLTTYVTDGLGQTTKYTFNKENYLLGIYYSDGTSRISQRDEFNNITQVKYADGTVANFVYDAFDNLIETINPDGSRIRYTYDADNHLRVLEEPNGSRWLRDYDQFHQVIAETDPLGHVTEYGYSAQGYVTRVIDAKGGVKHLMYTPTGQLAAYRDCSGKTTQYRYDAFDRLIEIIEPSGTTEHYTYDAKGQLAKVERSGTNPVYFTHDEEGRLLTFVDGLSHTTSYRYNEAGRVQARIDALNHEVAYRYDPLGRLSQLLNENQDRYTFAYDPQGRLVHEQAFDGKQKHYHVNKQTGRLDGVTFEDQTIRYQYDVMGRVTQVMSADETRAYGYDINGRLIFAENPHARHQFTLDALGNVIAEDHDYTVFDHQVSKHWAFAYDELSNLITTTRPDGRVVDYLRYGSGHLHGMLLDKERLIDVERDSNHREVKRHWANDLMQSTEYDIAGRLSQQHTQTGKYVKQTVLQRVYDYDGANRLTGIKDSRKGELSYQYDPIGR</sequence>
<dbReference type="PANTHER" id="PTHR32305">
    <property type="match status" value="1"/>
</dbReference>
<feature type="non-terminal residue" evidence="10">
    <location>
        <position position="1588"/>
    </location>
</feature>